<dbReference type="Gene3D" id="2.60.40.1260">
    <property type="entry name" value="Lamin Tail domain"/>
    <property type="match status" value="1"/>
</dbReference>
<dbReference type="PROSITE" id="PS51841">
    <property type="entry name" value="LTD"/>
    <property type="match status" value="1"/>
</dbReference>
<dbReference type="RefSeq" id="WP_164031331.1">
    <property type="nucleotide sequence ID" value="NZ_JAABOQ010000003.1"/>
</dbReference>
<evidence type="ECO:0000259" key="1">
    <source>
        <dbReference type="PROSITE" id="PS51841"/>
    </source>
</evidence>
<dbReference type="Pfam" id="PF18942">
    <property type="entry name" value="DUF5689"/>
    <property type="match status" value="2"/>
</dbReference>
<dbReference type="EMBL" id="JAABOQ010000003">
    <property type="protein sequence ID" value="NER17141.1"/>
    <property type="molecule type" value="Genomic_DNA"/>
</dbReference>
<dbReference type="Pfam" id="PF00932">
    <property type="entry name" value="LTD"/>
    <property type="match status" value="1"/>
</dbReference>
<dbReference type="InterPro" id="IPR001322">
    <property type="entry name" value="Lamin_tail_dom"/>
</dbReference>
<evidence type="ECO:0000313" key="3">
    <source>
        <dbReference type="Proteomes" id="UP000474296"/>
    </source>
</evidence>
<organism evidence="2 3">
    <name type="scientific">Spongiivirga citrea</name>
    <dbReference type="NCBI Taxonomy" id="1481457"/>
    <lineage>
        <taxon>Bacteria</taxon>
        <taxon>Pseudomonadati</taxon>
        <taxon>Bacteroidota</taxon>
        <taxon>Flavobacteriia</taxon>
        <taxon>Flavobacteriales</taxon>
        <taxon>Flavobacteriaceae</taxon>
        <taxon>Spongiivirga</taxon>
    </lineage>
</organism>
<dbReference type="SUPFAM" id="SSF74853">
    <property type="entry name" value="Lamin A/C globular tail domain"/>
    <property type="match status" value="1"/>
</dbReference>
<accession>A0A6M0CGX8</accession>
<dbReference type="InterPro" id="IPR036415">
    <property type="entry name" value="Lamin_tail_dom_sf"/>
</dbReference>
<dbReference type="Proteomes" id="UP000474296">
    <property type="component" value="Unassembled WGS sequence"/>
</dbReference>
<gene>
    <name evidence="2" type="ORF">GWK10_07960</name>
</gene>
<protein>
    <recommendedName>
        <fullName evidence="1">LTD domain-containing protein</fullName>
    </recommendedName>
</protein>
<keyword evidence="3" id="KW-1185">Reference proteome</keyword>
<proteinExistence type="predicted"/>
<comment type="caution">
    <text evidence="2">The sequence shown here is derived from an EMBL/GenBank/DDBJ whole genome shotgun (WGS) entry which is preliminary data.</text>
</comment>
<name>A0A6M0CGX8_9FLAO</name>
<evidence type="ECO:0000313" key="2">
    <source>
        <dbReference type="EMBL" id="NER17141.1"/>
    </source>
</evidence>
<sequence>MKTKLTYLIISFLLAACVSDDEFEIPSALNQEFEEPAIEGTKTTFKAVKERFDQSFGAVTFREDETIYIEGYVVSSDEKGNFFKELIIQNKLDDSSSNEDPRLGFRVDINQSGLFSTYEIGRKVFIKLAGLSVSKENGVLVIGKLINGELDRVPQQELENSIIRSTQVGTIIPKDISIAGVSESDLNTLVTLNNAQFATSEVGKTYAGEGDDQFDGERRLQQCADASTMIVSSSKFSDFVSEVIPSGKGTITAVLSRDFSDTKNVLQIRDTSDLIFNESRCDISQNLETTISLNEVVSKYNGSVIDFGLDNQITEGYVISTDEEKNFINSIVIQDKAENPTVGIPILVEGELLYQRFPLGGKIKLKLDQLALGNTKQGMLAIGILRNGFIDEIPLEQADQFLFRTEEEVTLIPTELTTMELAIPGSLIAINNLELVTEEQNSAYAFFSGTDDGERRLIHCDSFETISLRNSGESTFANLTFPSGNGQIRAVVLEDEEGRFLKIREIEDVTFSNPYQNCTPTSSSNAIIFSELADPNNNDGARFIELYNASDEAVNITGWKLRRYTNESTTVSVEEELEGILFPNTTLVISPNKAVFESVYGFSPDLIPSNTTLADSNGDDNYELVDAEENIIDVFGVVGEDGTGTNHEFEDGRAFRKLSVTFGNPKYDFSEWQIWNDTGAAGTVLEVRDAPGGFSPGEREE</sequence>
<dbReference type="AlphaFoldDB" id="A0A6M0CGX8"/>
<dbReference type="PROSITE" id="PS51257">
    <property type="entry name" value="PROKAR_LIPOPROTEIN"/>
    <property type="match status" value="1"/>
</dbReference>
<feature type="domain" description="LTD" evidence="1">
    <location>
        <begin position="514"/>
        <end position="639"/>
    </location>
</feature>
<reference evidence="2 3" key="1">
    <citation type="submission" date="2020-01" db="EMBL/GenBank/DDBJ databases">
        <title>Spongiivirga citrea KCTC 32990T.</title>
        <authorList>
            <person name="Wang G."/>
        </authorList>
    </citation>
    <scope>NUCLEOTIDE SEQUENCE [LARGE SCALE GENOMIC DNA]</scope>
    <source>
        <strain evidence="2 3">KCTC 32990</strain>
    </source>
</reference>
<dbReference type="InterPro" id="IPR043744">
    <property type="entry name" value="DUF5689"/>
</dbReference>